<dbReference type="CDD" id="cd02799">
    <property type="entry name" value="tRNA_bind_EMAP-II_like"/>
    <property type="match status" value="1"/>
</dbReference>
<dbReference type="PRINTS" id="PR00881">
    <property type="entry name" value="L7ARS6FAMILY"/>
</dbReference>
<name>A0ABY6JYY1_9ARAC</name>
<dbReference type="InterPro" id="IPR012340">
    <property type="entry name" value="NA-bd_OB-fold"/>
</dbReference>
<keyword evidence="6" id="KW-0687">Ribonucleoprotein</keyword>
<evidence type="ECO:0000256" key="4">
    <source>
        <dbReference type="ARBA" id="ARBA00022884"/>
    </source>
</evidence>
<dbReference type="SUPFAM" id="SSF50249">
    <property type="entry name" value="Nucleic acid-binding proteins"/>
    <property type="match status" value="1"/>
</dbReference>
<dbReference type="Gene3D" id="2.40.50.140">
    <property type="entry name" value="Nucleic acid-binding proteins"/>
    <property type="match status" value="1"/>
</dbReference>
<organism evidence="11 12">
    <name type="scientific">Cordylochernes scorpioides</name>
    <dbReference type="NCBI Taxonomy" id="51811"/>
    <lineage>
        <taxon>Eukaryota</taxon>
        <taxon>Metazoa</taxon>
        <taxon>Ecdysozoa</taxon>
        <taxon>Arthropoda</taxon>
        <taxon>Chelicerata</taxon>
        <taxon>Arachnida</taxon>
        <taxon>Pseudoscorpiones</taxon>
        <taxon>Cheliferoidea</taxon>
        <taxon>Chernetidae</taxon>
        <taxon>Cordylochernes</taxon>
    </lineage>
</organism>
<dbReference type="InterPro" id="IPR051270">
    <property type="entry name" value="Tyrosine-tRNA_ligase_regulator"/>
</dbReference>
<protein>
    <submittedName>
        <fullName evidence="11">AIMP1</fullName>
    </submittedName>
</protein>
<evidence type="ECO:0000256" key="9">
    <source>
        <dbReference type="SAM" id="MobiDB-lite"/>
    </source>
</evidence>
<feature type="domain" description="TRNA-binding" evidence="10">
    <location>
        <begin position="236"/>
        <end position="337"/>
    </location>
</feature>
<evidence type="ECO:0000259" key="10">
    <source>
        <dbReference type="PROSITE" id="PS50886"/>
    </source>
</evidence>
<dbReference type="PRINTS" id="PR00883">
    <property type="entry name" value="NUCLEARHMG"/>
</dbReference>
<dbReference type="Pfam" id="PF01248">
    <property type="entry name" value="Ribosomal_L7Ae"/>
    <property type="match status" value="1"/>
</dbReference>
<evidence type="ECO:0000256" key="1">
    <source>
        <dbReference type="ARBA" id="ARBA00004604"/>
    </source>
</evidence>
<dbReference type="InterPro" id="IPR018492">
    <property type="entry name" value="Ribosomal_eL8/Nhp2"/>
</dbReference>
<feature type="compositionally biased region" description="Basic and acidic residues" evidence="9">
    <location>
        <begin position="205"/>
        <end position="234"/>
    </location>
</feature>
<evidence type="ECO:0000256" key="8">
    <source>
        <dbReference type="SAM" id="Coils"/>
    </source>
</evidence>
<keyword evidence="12" id="KW-1185">Reference proteome</keyword>
<proteinExistence type="inferred from homology"/>
<keyword evidence="8" id="KW-0175">Coiled coil</keyword>
<evidence type="ECO:0000256" key="7">
    <source>
        <dbReference type="PROSITE-ProRule" id="PRU00209"/>
    </source>
</evidence>
<keyword evidence="3 7" id="KW-0820">tRNA-binding</keyword>
<dbReference type="InterPro" id="IPR002415">
    <property type="entry name" value="H/ACA_rnp_Nhp2-like"/>
</dbReference>
<feature type="coiled-coil region" evidence="8">
    <location>
        <begin position="100"/>
        <end position="171"/>
    </location>
</feature>
<feature type="region of interest" description="Disordered" evidence="9">
    <location>
        <begin position="185"/>
        <end position="234"/>
    </location>
</feature>
<evidence type="ECO:0000313" key="12">
    <source>
        <dbReference type="Proteomes" id="UP001235939"/>
    </source>
</evidence>
<evidence type="ECO:0000256" key="2">
    <source>
        <dbReference type="ARBA" id="ARBA00007337"/>
    </source>
</evidence>
<evidence type="ECO:0000256" key="6">
    <source>
        <dbReference type="ARBA" id="ARBA00023274"/>
    </source>
</evidence>
<dbReference type="Gene3D" id="3.30.1330.30">
    <property type="match status" value="1"/>
</dbReference>
<comment type="similarity">
    <text evidence="2">Belongs to the eukaryotic ribosomal protein eL8 family.</text>
</comment>
<dbReference type="PROSITE" id="PS01082">
    <property type="entry name" value="RIBOSOMAL_L7AE"/>
    <property type="match status" value="1"/>
</dbReference>
<dbReference type="EMBL" id="CP092863">
    <property type="protein sequence ID" value="UYV61887.1"/>
    <property type="molecule type" value="Genomic_DNA"/>
</dbReference>
<keyword evidence="5" id="KW-0539">Nucleus</keyword>
<evidence type="ECO:0000256" key="5">
    <source>
        <dbReference type="ARBA" id="ARBA00023242"/>
    </source>
</evidence>
<dbReference type="InterPro" id="IPR029064">
    <property type="entry name" value="Ribosomal_eL30-like_sf"/>
</dbReference>
<dbReference type="Proteomes" id="UP001235939">
    <property type="component" value="Chromosome 01"/>
</dbReference>
<gene>
    <name evidence="11" type="ORF">LAZ67_1006960</name>
</gene>
<evidence type="ECO:0000313" key="11">
    <source>
        <dbReference type="EMBL" id="UYV61887.1"/>
    </source>
</evidence>
<dbReference type="Pfam" id="PF01588">
    <property type="entry name" value="tRNA_bind"/>
    <property type="match status" value="1"/>
</dbReference>
<accession>A0ABY6JYY1</accession>
<dbReference type="InterPro" id="IPR004038">
    <property type="entry name" value="Ribosomal_eL8/eL30/eS12/Gad45"/>
</dbReference>
<comment type="subcellular location">
    <subcellularLocation>
        <location evidence="1">Nucleus</location>
        <location evidence="1">Nucleolus</location>
    </subcellularLocation>
</comment>
<sequence>MTENINPKAYPLANEAVTAKILQLVSQAGNYRQLKKGANEATKAVNRGLASVVIMAADASPLEIVLHLPYLCEDKNVPYVFVSSRHALGRACGLTRQASMSKEEEMIKRMAQRAKQADQLISHLKNEINALRSQHARNKHDGEVELIKTEQNCLKKEVTRLVNKLNRLEGRPVIKVETIVPAAEKAPPKCEQKEVAQPQKAMQNEAKKGEEKTVAKKSEKQANKKGGEVGDEKAPDVSRLDFRIGKILEAKKHPDADSLYVESVDVGEDKPRTVVSGLVKYIPVEEMQNRMAVLLCNLKPVKMRGVLSEAMVMCASTPEKVEILQPPAGAVSGDLVTFEGYPRNPDAQLNPKKKIFEQVAPDLKTNQDLVATYKGIPFNVENKGVVKTHSLANVIIK</sequence>
<dbReference type="SUPFAM" id="SSF55315">
    <property type="entry name" value="L30e-like"/>
    <property type="match status" value="1"/>
</dbReference>
<reference evidence="11 12" key="1">
    <citation type="submission" date="2022-01" db="EMBL/GenBank/DDBJ databases">
        <title>A chromosomal length assembly of Cordylochernes scorpioides.</title>
        <authorList>
            <person name="Zeh D."/>
            <person name="Zeh J."/>
        </authorList>
    </citation>
    <scope>NUCLEOTIDE SEQUENCE [LARGE SCALE GENOMIC DNA]</scope>
    <source>
        <strain evidence="11">IN4F17</strain>
        <tissue evidence="11">Whole Body</tissue>
    </source>
</reference>
<dbReference type="PANTHER" id="PTHR11586">
    <property type="entry name" value="TRNA-AMINOACYLATION COFACTOR ARC1 FAMILY MEMBER"/>
    <property type="match status" value="1"/>
</dbReference>
<dbReference type="PANTHER" id="PTHR11586:SF33">
    <property type="entry name" value="AMINOACYL TRNA SYNTHASE COMPLEX-INTERACTING MULTIFUNCTIONAL PROTEIN 1"/>
    <property type="match status" value="1"/>
</dbReference>
<dbReference type="InterPro" id="IPR004037">
    <property type="entry name" value="Ribosomal_eL8-like_CS"/>
</dbReference>
<dbReference type="PROSITE" id="PS50886">
    <property type="entry name" value="TRBD"/>
    <property type="match status" value="1"/>
</dbReference>
<evidence type="ECO:0000256" key="3">
    <source>
        <dbReference type="ARBA" id="ARBA00022555"/>
    </source>
</evidence>
<dbReference type="InterPro" id="IPR002547">
    <property type="entry name" value="tRNA-bd_dom"/>
</dbReference>
<keyword evidence="4 7" id="KW-0694">RNA-binding</keyword>